<dbReference type="Proteomes" id="UP000064967">
    <property type="component" value="Chromosome"/>
</dbReference>
<dbReference type="RefSeq" id="WP_205633752.1">
    <property type="nucleotide sequence ID" value="NZ_CP012333.1"/>
</dbReference>
<dbReference type="CDD" id="cd07009">
    <property type="entry name" value="cupin_BLL0285-like"/>
    <property type="match status" value="1"/>
</dbReference>
<dbReference type="SUPFAM" id="SSF51182">
    <property type="entry name" value="RmlC-like cupins"/>
    <property type="match status" value="1"/>
</dbReference>
<evidence type="ECO:0008006" key="5">
    <source>
        <dbReference type="Google" id="ProtNLM"/>
    </source>
</evidence>
<keyword evidence="4" id="KW-1185">Reference proteome</keyword>
<feature type="region of interest" description="Disordered" evidence="1">
    <location>
        <begin position="126"/>
        <end position="159"/>
    </location>
</feature>
<keyword evidence="2" id="KW-0732">Signal</keyword>
<evidence type="ECO:0000256" key="2">
    <source>
        <dbReference type="SAM" id="SignalP"/>
    </source>
</evidence>
<proteinExistence type="predicted"/>
<dbReference type="STRING" id="1391654.AKJ09_04450"/>
<dbReference type="EMBL" id="CP012333">
    <property type="protein sequence ID" value="AKU97786.1"/>
    <property type="molecule type" value="Genomic_DNA"/>
</dbReference>
<evidence type="ECO:0000256" key="1">
    <source>
        <dbReference type="SAM" id="MobiDB-lite"/>
    </source>
</evidence>
<organism evidence="3 4">
    <name type="scientific">Labilithrix luteola</name>
    <dbReference type="NCBI Taxonomy" id="1391654"/>
    <lineage>
        <taxon>Bacteria</taxon>
        <taxon>Pseudomonadati</taxon>
        <taxon>Myxococcota</taxon>
        <taxon>Polyangia</taxon>
        <taxon>Polyangiales</taxon>
        <taxon>Labilitrichaceae</taxon>
        <taxon>Labilithrix</taxon>
    </lineage>
</organism>
<protein>
    <recommendedName>
        <fullName evidence="5">Cupin 2 conserved barrel domain-containing protein</fullName>
    </recommendedName>
</protein>
<gene>
    <name evidence="3" type="ORF">AKJ09_04450</name>
</gene>
<feature type="chain" id="PRO_5005466738" description="Cupin 2 conserved barrel domain-containing protein" evidence="2">
    <location>
        <begin position="33"/>
        <end position="181"/>
    </location>
</feature>
<evidence type="ECO:0000313" key="4">
    <source>
        <dbReference type="Proteomes" id="UP000064967"/>
    </source>
</evidence>
<name>A0A0K1PWN6_9BACT</name>
<sequence>MSTITRTLRESRGLGVGLLLAVVATSGAGANAATPSPPSAHYWHIWTDASGSTHQTKCEIRNFDLKSMNPPAQPQWQARMAPSNATVIVTVQPVGWSGPWHEDPKPQWIIPLSGRWFVESTDGTRTEMGPGEISFGEDQNTKPDTTGRKGHSSGTVGNEPATLMVVQLESPPVTNSPCHFR</sequence>
<dbReference type="InterPro" id="IPR011051">
    <property type="entry name" value="RmlC_Cupin_sf"/>
</dbReference>
<evidence type="ECO:0000313" key="3">
    <source>
        <dbReference type="EMBL" id="AKU97786.1"/>
    </source>
</evidence>
<feature type="signal peptide" evidence="2">
    <location>
        <begin position="1"/>
        <end position="32"/>
    </location>
</feature>
<dbReference type="AlphaFoldDB" id="A0A0K1PWN6"/>
<reference evidence="3 4" key="1">
    <citation type="submission" date="2015-08" db="EMBL/GenBank/DDBJ databases">
        <authorList>
            <person name="Babu N.S."/>
            <person name="Beckwith C.J."/>
            <person name="Beseler K.G."/>
            <person name="Brison A."/>
            <person name="Carone J.V."/>
            <person name="Caskin T.P."/>
            <person name="Diamond M."/>
            <person name="Durham M.E."/>
            <person name="Foxe J.M."/>
            <person name="Go M."/>
            <person name="Henderson B.A."/>
            <person name="Jones I.B."/>
            <person name="McGettigan J.A."/>
            <person name="Micheletti S.J."/>
            <person name="Nasrallah M.E."/>
            <person name="Ortiz D."/>
            <person name="Piller C.R."/>
            <person name="Privatt S.R."/>
            <person name="Schneider S.L."/>
            <person name="Sharp S."/>
            <person name="Smith T.C."/>
            <person name="Stanton J.D."/>
            <person name="Ullery H.E."/>
            <person name="Wilson R.J."/>
            <person name="Serrano M.G."/>
            <person name="Buck G."/>
            <person name="Lee V."/>
            <person name="Wang Y."/>
            <person name="Carvalho R."/>
            <person name="Voegtly L."/>
            <person name="Shi R."/>
            <person name="Duckworth R."/>
            <person name="Johnson A."/>
            <person name="Loviza R."/>
            <person name="Walstead R."/>
            <person name="Shah Z."/>
            <person name="Kiflezghi M."/>
            <person name="Wade K."/>
            <person name="Ball S.L."/>
            <person name="Bradley K.W."/>
            <person name="Asai D.J."/>
            <person name="Bowman C.A."/>
            <person name="Russell D.A."/>
            <person name="Pope W.H."/>
            <person name="Jacobs-Sera D."/>
            <person name="Hendrix R.W."/>
            <person name="Hatfull G.F."/>
        </authorList>
    </citation>
    <scope>NUCLEOTIDE SEQUENCE [LARGE SCALE GENOMIC DNA]</scope>
    <source>
        <strain evidence="3 4">DSM 27648</strain>
    </source>
</reference>
<accession>A0A0K1PWN6</accession>
<dbReference type="PATRIC" id="fig|1391654.3.peg.4513"/>
<dbReference type="KEGG" id="llu:AKJ09_04450"/>